<gene>
    <name evidence="2" type="ORF">HDA37_002822</name>
</gene>
<dbReference type="RefSeq" id="WP_161152459.1">
    <property type="nucleotide sequence ID" value="NZ_BAAAJZ010000003.1"/>
</dbReference>
<reference evidence="2 3" key="1">
    <citation type="submission" date="2020-07" db="EMBL/GenBank/DDBJ databases">
        <title>Sequencing the genomes of 1000 actinobacteria strains.</title>
        <authorList>
            <person name="Klenk H.-P."/>
        </authorList>
    </citation>
    <scope>NUCLEOTIDE SEQUENCE [LARGE SCALE GENOMIC DNA]</scope>
    <source>
        <strain evidence="2 3">DSM 44749</strain>
    </source>
</reference>
<sequence length="46" mass="5300">MSTSETRTDTPAARVPAPRRADRGERWTERLGWEESPDRESRVSRG</sequence>
<accession>A0A852W0U6</accession>
<evidence type="ECO:0000313" key="3">
    <source>
        <dbReference type="Proteomes" id="UP000549695"/>
    </source>
</evidence>
<keyword evidence="3" id="KW-1185">Reference proteome</keyword>
<protein>
    <submittedName>
        <fullName evidence="2">Uncharacterized protein</fullName>
    </submittedName>
</protein>
<proteinExistence type="predicted"/>
<dbReference type="EMBL" id="JACCCZ010000001">
    <property type="protein sequence ID" value="NYG02537.1"/>
    <property type="molecule type" value="Genomic_DNA"/>
</dbReference>
<dbReference type="AlphaFoldDB" id="A0A852W0U6"/>
<name>A0A852W0U6_PSEA5</name>
<dbReference type="GeneID" id="98052576"/>
<evidence type="ECO:0000313" key="2">
    <source>
        <dbReference type="EMBL" id="NYG02537.1"/>
    </source>
</evidence>
<evidence type="ECO:0000256" key="1">
    <source>
        <dbReference type="SAM" id="MobiDB-lite"/>
    </source>
</evidence>
<feature type="compositionally biased region" description="Basic and acidic residues" evidence="1">
    <location>
        <begin position="19"/>
        <end position="46"/>
    </location>
</feature>
<dbReference type="Proteomes" id="UP000549695">
    <property type="component" value="Unassembled WGS sequence"/>
</dbReference>
<feature type="compositionally biased region" description="Low complexity" evidence="1">
    <location>
        <begin position="9"/>
        <end position="18"/>
    </location>
</feature>
<organism evidence="2 3">
    <name type="scientific">Pseudonocardia alni</name>
    <name type="common">Amycolata alni</name>
    <dbReference type="NCBI Taxonomy" id="33907"/>
    <lineage>
        <taxon>Bacteria</taxon>
        <taxon>Bacillati</taxon>
        <taxon>Actinomycetota</taxon>
        <taxon>Actinomycetes</taxon>
        <taxon>Pseudonocardiales</taxon>
        <taxon>Pseudonocardiaceae</taxon>
        <taxon>Pseudonocardia</taxon>
    </lineage>
</organism>
<feature type="region of interest" description="Disordered" evidence="1">
    <location>
        <begin position="1"/>
        <end position="46"/>
    </location>
</feature>
<comment type="caution">
    <text evidence="2">The sequence shown here is derived from an EMBL/GenBank/DDBJ whole genome shotgun (WGS) entry which is preliminary data.</text>
</comment>